<organism evidence="1 2">
    <name type="scientific">Yersinia aleksiciae</name>
    <dbReference type="NCBI Taxonomy" id="263819"/>
    <lineage>
        <taxon>Bacteria</taxon>
        <taxon>Pseudomonadati</taxon>
        <taxon>Pseudomonadota</taxon>
        <taxon>Gammaproteobacteria</taxon>
        <taxon>Enterobacterales</taxon>
        <taxon>Yersiniaceae</taxon>
        <taxon>Yersinia</taxon>
    </lineage>
</organism>
<dbReference type="RefSeq" id="WP_258954538.1">
    <property type="nucleotide sequence ID" value="NZ_CQEM01000033.1"/>
</dbReference>
<reference evidence="2" key="1">
    <citation type="submission" date="2015-03" db="EMBL/GenBank/DDBJ databases">
        <authorList>
            <consortium name="Pathogen Informatics"/>
        </authorList>
    </citation>
    <scope>NUCLEOTIDE SEQUENCE [LARGE SCALE GENOMIC DNA]</scope>
    <source>
        <strain evidence="2">IP27925</strain>
    </source>
</reference>
<evidence type="ECO:0000313" key="1">
    <source>
        <dbReference type="EMBL" id="CNL92105.1"/>
    </source>
</evidence>
<accession>A0A0T9V0J2</accession>
<evidence type="ECO:0000313" key="2">
    <source>
        <dbReference type="Proteomes" id="UP000040088"/>
    </source>
</evidence>
<protein>
    <submittedName>
        <fullName evidence="1">Uncharacterized protein</fullName>
    </submittedName>
</protein>
<name>A0A0T9V0J2_YERAE</name>
<sequence length="105" mass="12155">MMDMTKSREESRKQFEYEAGKTLCLPTSIIELARKGDGYDHAFDSMNIMNPLNGWWHWWKAGRESIEVELPKPEFYMAGGSQYMEKGDVIKVCRTTGIRIKGESE</sequence>
<dbReference type="InterPro" id="IPR058601">
    <property type="entry name" value="Phage_phiTE_015-like"/>
</dbReference>
<dbReference type="AlphaFoldDB" id="A0A0T9V0J2"/>
<gene>
    <name evidence="1" type="ORF">ERS008460_04106</name>
</gene>
<proteinExistence type="predicted"/>
<dbReference type="EMBL" id="CQEM01000033">
    <property type="protein sequence ID" value="CNL92105.1"/>
    <property type="molecule type" value="Genomic_DNA"/>
</dbReference>
<dbReference type="Proteomes" id="UP000040088">
    <property type="component" value="Unassembled WGS sequence"/>
</dbReference>
<dbReference type="Pfam" id="PF26207">
    <property type="entry name" value="Phage_phiTE_015"/>
    <property type="match status" value="1"/>
</dbReference>